<organism evidence="1 2">
    <name type="scientific">Plasmodium falciparum FCH/4</name>
    <dbReference type="NCBI Taxonomy" id="1036724"/>
    <lineage>
        <taxon>Eukaryota</taxon>
        <taxon>Sar</taxon>
        <taxon>Alveolata</taxon>
        <taxon>Apicomplexa</taxon>
        <taxon>Aconoidasida</taxon>
        <taxon>Haemosporida</taxon>
        <taxon>Plasmodiidae</taxon>
        <taxon>Plasmodium</taxon>
        <taxon>Plasmodium (Laverania)</taxon>
    </lineage>
</organism>
<gene>
    <name evidence="1" type="ORF">PFFCH_00562</name>
</gene>
<reference evidence="1 2" key="1">
    <citation type="submission" date="2013-02" db="EMBL/GenBank/DDBJ databases">
        <title>The Genome Annotation of Plasmodium falciparum FCH/4.</title>
        <authorList>
            <consortium name="The Broad Institute Genome Sequencing Platform"/>
            <consortium name="The Broad Institute Genome Sequencing Center for Infectious Disease"/>
            <person name="Neafsey D."/>
            <person name="Hoffman S."/>
            <person name="Volkman S."/>
            <person name="Rosenthal P."/>
            <person name="Walker B."/>
            <person name="Young S.K."/>
            <person name="Zeng Q."/>
            <person name="Gargeya S."/>
            <person name="Fitzgerald M."/>
            <person name="Haas B."/>
            <person name="Abouelleil A."/>
            <person name="Allen A.W."/>
            <person name="Alvarado L."/>
            <person name="Arachchi H.M."/>
            <person name="Berlin A.M."/>
            <person name="Chapman S.B."/>
            <person name="Gainer-Dewar J."/>
            <person name="Goldberg J."/>
            <person name="Griggs A."/>
            <person name="Gujja S."/>
            <person name="Hansen M."/>
            <person name="Howarth C."/>
            <person name="Imamovic A."/>
            <person name="Ireland A."/>
            <person name="Larimer J."/>
            <person name="McCowan C."/>
            <person name="Murphy C."/>
            <person name="Pearson M."/>
            <person name="Poon T.W."/>
            <person name="Priest M."/>
            <person name="Roberts A."/>
            <person name="Saif S."/>
            <person name="Shea T."/>
            <person name="Sisk P."/>
            <person name="Sykes S."/>
            <person name="Wortman J."/>
            <person name="Nusbaum C."/>
            <person name="Birren B."/>
        </authorList>
    </citation>
    <scope>NUCLEOTIDE SEQUENCE [LARGE SCALE GENOMIC DNA]</scope>
    <source>
        <strain evidence="1 2">FCH/4</strain>
    </source>
</reference>
<evidence type="ECO:0000313" key="1">
    <source>
        <dbReference type="EMBL" id="ETW32004.1"/>
    </source>
</evidence>
<reference evidence="1 2" key="2">
    <citation type="submission" date="2013-02" db="EMBL/GenBank/DDBJ databases">
        <title>The Genome Sequence of Plasmodium falciparum FCH/4.</title>
        <authorList>
            <consortium name="The Broad Institute Genome Sequencing Platform"/>
            <consortium name="The Broad Institute Genome Sequencing Center for Infectious Disease"/>
            <person name="Neafsey D."/>
            <person name="Cheeseman I."/>
            <person name="Volkman S."/>
            <person name="Adams J."/>
            <person name="Walker B."/>
            <person name="Young S.K."/>
            <person name="Zeng Q."/>
            <person name="Gargeya S."/>
            <person name="Fitzgerald M."/>
            <person name="Haas B."/>
            <person name="Abouelleil A."/>
            <person name="Alvarado L."/>
            <person name="Arachchi H.M."/>
            <person name="Berlin A.M."/>
            <person name="Chapman S.B."/>
            <person name="Dewar J."/>
            <person name="Goldberg J."/>
            <person name="Griggs A."/>
            <person name="Gujja S."/>
            <person name="Hansen M."/>
            <person name="Howarth C."/>
            <person name="Imamovic A."/>
            <person name="Larimer J."/>
            <person name="McCowan C."/>
            <person name="Murphy C."/>
            <person name="Neiman D."/>
            <person name="Pearson M."/>
            <person name="Priest M."/>
            <person name="Roberts A."/>
            <person name="Saif S."/>
            <person name="Shea T."/>
            <person name="Sisk P."/>
            <person name="Sykes S."/>
            <person name="Wortman J."/>
            <person name="Nusbaum C."/>
            <person name="Birren B."/>
        </authorList>
    </citation>
    <scope>NUCLEOTIDE SEQUENCE [LARGE SCALE GENOMIC DNA]</scope>
    <source>
        <strain evidence="1 2">FCH/4</strain>
    </source>
</reference>
<feature type="non-terminal residue" evidence="1">
    <location>
        <position position="1"/>
    </location>
</feature>
<dbReference type="Proteomes" id="UP000030656">
    <property type="component" value="Unassembled WGS sequence"/>
</dbReference>
<sequence>IFVSGDKIFIDSLDIKSSHCRKLNESVNVIVNENFNSEDNKLKYIYSIL</sequence>
<name>A0A024VTE6_PLAFA</name>
<dbReference type="EMBL" id="KI927818">
    <property type="protein sequence ID" value="ETW32004.1"/>
    <property type="molecule type" value="Genomic_DNA"/>
</dbReference>
<protein>
    <submittedName>
        <fullName evidence="1">Uncharacterized protein</fullName>
    </submittedName>
</protein>
<dbReference type="AlphaFoldDB" id="A0A024VTE6"/>
<accession>A0A024VTE6</accession>
<evidence type="ECO:0000313" key="2">
    <source>
        <dbReference type="Proteomes" id="UP000030656"/>
    </source>
</evidence>
<proteinExistence type="predicted"/>